<accession>A0A1Q9EZ53</accession>
<dbReference type="PANTHER" id="PTHR21228">
    <property type="entry name" value="FAST LEU-RICH DOMAIN-CONTAINING"/>
    <property type="match status" value="1"/>
</dbReference>
<dbReference type="Pfam" id="PF26188">
    <property type="entry name" value="RESC6"/>
    <property type="match status" value="1"/>
</dbReference>
<dbReference type="GO" id="GO:0044528">
    <property type="term" value="P:regulation of mitochondrial mRNA stability"/>
    <property type="evidence" value="ECO:0007669"/>
    <property type="project" value="TreeGrafter"/>
</dbReference>
<dbReference type="PANTHER" id="PTHR21228:SF40">
    <property type="entry name" value="LD45607P"/>
    <property type="match status" value="1"/>
</dbReference>
<comment type="caution">
    <text evidence="3">The sequence shown here is derived from an EMBL/GenBank/DDBJ whole genome shotgun (WGS) entry which is preliminary data.</text>
</comment>
<dbReference type="InterPro" id="IPR050870">
    <property type="entry name" value="FAST_kinase"/>
</dbReference>
<gene>
    <name evidence="3" type="ORF">AK812_SmicGene3395</name>
</gene>
<dbReference type="GO" id="GO:0035770">
    <property type="term" value="C:ribonucleoprotein granule"/>
    <property type="evidence" value="ECO:0007669"/>
    <property type="project" value="TreeGrafter"/>
</dbReference>
<evidence type="ECO:0000259" key="2">
    <source>
        <dbReference type="Pfam" id="PF26188"/>
    </source>
</evidence>
<evidence type="ECO:0000313" key="4">
    <source>
        <dbReference type="Proteomes" id="UP000186817"/>
    </source>
</evidence>
<protein>
    <recommendedName>
        <fullName evidence="2">RNA-editing substrate-binding complex 6 protein domain-containing protein</fullName>
    </recommendedName>
</protein>
<feature type="region of interest" description="Disordered" evidence="1">
    <location>
        <begin position="20"/>
        <end position="41"/>
    </location>
</feature>
<evidence type="ECO:0000256" key="1">
    <source>
        <dbReference type="SAM" id="MobiDB-lite"/>
    </source>
</evidence>
<proteinExistence type="predicted"/>
<dbReference type="GO" id="GO:0000963">
    <property type="term" value="P:mitochondrial RNA processing"/>
    <property type="evidence" value="ECO:0007669"/>
    <property type="project" value="TreeGrafter"/>
</dbReference>
<dbReference type="Proteomes" id="UP000186817">
    <property type="component" value="Unassembled WGS sequence"/>
</dbReference>
<reference evidence="3 4" key="1">
    <citation type="submission" date="2016-02" db="EMBL/GenBank/DDBJ databases">
        <title>Genome analysis of coral dinoflagellate symbionts highlights evolutionary adaptations to a symbiotic lifestyle.</title>
        <authorList>
            <person name="Aranda M."/>
            <person name="Li Y."/>
            <person name="Liew Y.J."/>
            <person name="Baumgarten S."/>
            <person name="Simakov O."/>
            <person name="Wilson M."/>
            <person name="Piel J."/>
            <person name="Ashoor H."/>
            <person name="Bougouffa S."/>
            <person name="Bajic V.B."/>
            <person name="Ryu T."/>
            <person name="Ravasi T."/>
            <person name="Bayer T."/>
            <person name="Micklem G."/>
            <person name="Kim H."/>
            <person name="Bhak J."/>
            <person name="Lajeunesse T.C."/>
            <person name="Voolstra C.R."/>
        </authorList>
    </citation>
    <scope>NUCLEOTIDE SEQUENCE [LARGE SCALE GENOMIC DNA]</scope>
    <source>
        <strain evidence="3 4">CCMP2467</strain>
    </source>
</reference>
<dbReference type="InterPro" id="IPR058917">
    <property type="entry name" value="RESC6_dom"/>
</dbReference>
<organism evidence="3 4">
    <name type="scientific">Symbiodinium microadriaticum</name>
    <name type="common">Dinoflagellate</name>
    <name type="synonym">Zooxanthella microadriatica</name>
    <dbReference type="NCBI Taxonomy" id="2951"/>
    <lineage>
        <taxon>Eukaryota</taxon>
        <taxon>Sar</taxon>
        <taxon>Alveolata</taxon>
        <taxon>Dinophyceae</taxon>
        <taxon>Suessiales</taxon>
        <taxon>Symbiodiniaceae</taxon>
        <taxon>Symbiodinium</taxon>
    </lineage>
</organism>
<dbReference type="GO" id="GO:0003723">
    <property type="term" value="F:RNA binding"/>
    <property type="evidence" value="ECO:0007669"/>
    <property type="project" value="TreeGrafter"/>
</dbReference>
<keyword evidence="4" id="KW-1185">Reference proteome</keyword>
<feature type="compositionally biased region" description="Low complexity" evidence="1">
    <location>
        <begin position="27"/>
        <end position="38"/>
    </location>
</feature>
<sequence>MQSFYSNFVVKVEEPLEAQPPVGYSSGGSRSSSCPPSRLQADVGRGQQQRSFYHDSFWAKPRFVPPPIFRAPGKRSDEALAMDRQLRSAETLHALMALVAPCIARFDVGNVVIALASCARVVDERTLPTLKFGYPAFPALQARAGESVTALEPRGLAMLAHSAAKLGWKDIDVLTAVASCASAKAPDLTSTDLAKICWAFSKLDVVEELPSFWRTMAESVRAKACTAKSVDLSMLAWAFGNCGQGDAGLCREMAKAALQLMSELTPQCLANIAWAMARLAEPHEELFAAIIARSLTSIADFVDFDVTHLCWALAKLNCADAELFDMLADHTVNHGPLPETDSWWHASVLEPQHLANCAWAFACVEWTDPGLVGALAHACKGGKLWTFGPDEFCAIAWAFGKFRMADAEIRSDLLVISRQRCDELDNVSFVNLLTSLLTMVESSGSTHGEAEKPDRTWRESARPLVEQLEESLAKRQDLTPQQMAATCRSLCRAGFQQV</sequence>
<dbReference type="GO" id="GO:0005759">
    <property type="term" value="C:mitochondrial matrix"/>
    <property type="evidence" value="ECO:0007669"/>
    <property type="project" value="TreeGrafter"/>
</dbReference>
<feature type="domain" description="RNA-editing substrate-binding complex 6 protein" evidence="2">
    <location>
        <begin position="148"/>
        <end position="404"/>
    </location>
</feature>
<dbReference type="AlphaFoldDB" id="A0A1Q9EZ53"/>
<dbReference type="EMBL" id="LSRX01000039">
    <property type="protein sequence ID" value="OLQ12665.1"/>
    <property type="molecule type" value="Genomic_DNA"/>
</dbReference>
<name>A0A1Q9EZ53_SYMMI</name>
<dbReference type="OrthoDB" id="332519at2759"/>
<evidence type="ECO:0000313" key="3">
    <source>
        <dbReference type="EMBL" id="OLQ12665.1"/>
    </source>
</evidence>